<dbReference type="EMBL" id="LFOE01000109">
    <property type="protein sequence ID" value="OBY29297.1"/>
    <property type="molecule type" value="Genomic_DNA"/>
</dbReference>
<dbReference type="Pfam" id="PF00501">
    <property type="entry name" value="AMP-binding"/>
    <property type="match status" value="1"/>
</dbReference>
<dbReference type="AlphaFoldDB" id="A0A1B8S9A1"/>
<dbReference type="Gene3D" id="3.40.50.12780">
    <property type="entry name" value="N-terminal domain of ligase-like"/>
    <property type="match status" value="1"/>
</dbReference>
<dbReference type="SUPFAM" id="SSF56801">
    <property type="entry name" value="Acetyl-CoA synthetase-like"/>
    <property type="match status" value="1"/>
</dbReference>
<sequence length="278" mass="30997">MTPAQEHADSSVQTIPELLRARATTYPDTELLVTPTERLTYRQAEQRSRDIAKRMLTERIGKNSRVGVLFGNTPEWIVSWLAATRIGALAIPISTYHQAPELARTLRHADVNLLLMTPRYLNHDYLDRLERMAPTLTGSRAGQLFLPTLPHLRDVWTDVPSDRAWIRPIDEVRADNRVDDELLRQVESEVSAADPVTVIYTSGSTAEPKGVIHSHGALVRHSARVGWLAHGIGRGDRIYTPNPFFWIGGLSSVLLAALHAGATVLCEPRLDPPATLRF</sequence>
<gene>
    <name evidence="4" type="ORF">ACT18_23830</name>
</gene>
<dbReference type="GO" id="GO:0031956">
    <property type="term" value="F:medium-chain fatty acid-CoA ligase activity"/>
    <property type="evidence" value="ECO:0007669"/>
    <property type="project" value="TreeGrafter"/>
</dbReference>
<dbReference type="InterPro" id="IPR042099">
    <property type="entry name" value="ANL_N_sf"/>
</dbReference>
<dbReference type="PANTHER" id="PTHR43201:SF5">
    <property type="entry name" value="MEDIUM-CHAIN ACYL-COA LIGASE ACSF2, MITOCHONDRIAL"/>
    <property type="match status" value="1"/>
</dbReference>
<proteinExistence type="inferred from homology"/>
<keyword evidence="5" id="KW-1185">Reference proteome</keyword>
<evidence type="ECO:0000313" key="5">
    <source>
        <dbReference type="Proteomes" id="UP000092668"/>
    </source>
</evidence>
<accession>A0A1B8S9A1</accession>
<dbReference type="InterPro" id="IPR000873">
    <property type="entry name" value="AMP-dep_synth/lig_dom"/>
</dbReference>
<dbReference type="Proteomes" id="UP000092668">
    <property type="component" value="Unassembled WGS sequence"/>
</dbReference>
<evidence type="ECO:0000259" key="3">
    <source>
        <dbReference type="Pfam" id="PF00501"/>
    </source>
</evidence>
<dbReference type="RefSeq" id="WP_165607105.1">
    <property type="nucleotide sequence ID" value="NZ_LFOE01000109.1"/>
</dbReference>
<feature type="non-terminal residue" evidence="4">
    <location>
        <position position="278"/>
    </location>
</feature>
<comment type="similarity">
    <text evidence="1">Belongs to the ATP-dependent AMP-binding enzyme family.</text>
</comment>
<comment type="caution">
    <text evidence="4">The sequence shown here is derived from an EMBL/GenBank/DDBJ whole genome shotgun (WGS) entry which is preliminary data.</text>
</comment>
<evidence type="ECO:0000313" key="4">
    <source>
        <dbReference type="EMBL" id="OBY29297.1"/>
    </source>
</evidence>
<feature type="domain" description="AMP-dependent synthetase/ligase" evidence="3">
    <location>
        <begin position="20"/>
        <end position="271"/>
    </location>
</feature>
<dbReference type="GO" id="GO:0006631">
    <property type="term" value="P:fatty acid metabolic process"/>
    <property type="evidence" value="ECO:0007669"/>
    <property type="project" value="TreeGrafter"/>
</dbReference>
<dbReference type="PANTHER" id="PTHR43201">
    <property type="entry name" value="ACYL-COA SYNTHETASE"/>
    <property type="match status" value="1"/>
</dbReference>
<reference evidence="4 5" key="1">
    <citation type="submission" date="2015-06" db="EMBL/GenBank/DDBJ databases">
        <title>Genome sequence of Mycobacterium kumamotonense strain Roo.</title>
        <authorList>
            <person name="Greninger A.L."/>
            <person name="Cunningham G."/>
            <person name="Miller S."/>
        </authorList>
    </citation>
    <scope>NUCLEOTIDE SEQUENCE [LARGE SCALE GENOMIC DNA]</scope>
    <source>
        <strain evidence="4 5">Roo</strain>
    </source>
</reference>
<name>A0A1B8S9A1_9MYCO</name>
<evidence type="ECO:0000256" key="1">
    <source>
        <dbReference type="ARBA" id="ARBA00006432"/>
    </source>
</evidence>
<organism evidence="4 5">
    <name type="scientific">Mycolicibacter kumamotonensis</name>
    <dbReference type="NCBI Taxonomy" id="354243"/>
    <lineage>
        <taxon>Bacteria</taxon>
        <taxon>Bacillati</taxon>
        <taxon>Actinomycetota</taxon>
        <taxon>Actinomycetes</taxon>
        <taxon>Mycobacteriales</taxon>
        <taxon>Mycobacteriaceae</taxon>
        <taxon>Mycolicibacter</taxon>
    </lineage>
</organism>
<evidence type="ECO:0000256" key="2">
    <source>
        <dbReference type="ARBA" id="ARBA00022598"/>
    </source>
</evidence>
<keyword evidence="2" id="KW-0436">Ligase</keyword>
<protein>
    <recommendedName>
        <fullName evidence="3">AMP-dependent synthetase/ligase domain-containing protein</fullName>
    </recommendedName>
</protein>